<sequence length="113" mass="12679">MIGGYRVVSDPTNADGGKCVWAFAEKDGREYFLKRFLEPKRPREGSGSAAGRRIRLETCREYGVQDLSASWWDLEPSTAEREEADRDWLTAPVSPATRVLLRSVMARLTAADT</sequence>
<evidence type="ECO:0000313" key="1">
    <source>
        <dbReference type="EMBL" id="KUN97557.1"/>
    </source>
</evidence>
<dbReference type="Proteomes" id="UP000053429">
    <property type="component" value="Unassembled WGS sequence"/>
</dbReference>
<proteinExistence type="predicted"/>
<reference evidence="1 2" key="1">
    <citation type="submission" date="2015-10" db="EMBL/GenBank/DDBJ databases">
        <title>Draft genome sequence of Streptomyces caeruleatus NRRL B-24802, type strain for the species Streptomyces caeruleatus.</title>
        <authorList>
            <person name="Ruckert C."/>
            <person name="Winkler A."/>
            <person name="Kalinowski J."/>
            <person name="Kampfer P."/>
            <person name="Glaeser S."/>
        </authorList>
    </citation>
    <scope>NUCLEOTIDE SEQUENCE [LARGE SCALE GENOMIC DNA]</scope>
    <source>
        <strain evidence="1 2">NRRL B-24802</strain>
    </source>
</reference>
<dbReference type="STRING" id="661399.AQJ67_29500"/>
<name>A0A101TSA6_9ACTN</name>
<accession>A0A101TSA6</accession>
<organism evidence="1 2">
    <name type="scientific">Streptomyces caeruleatus</name>
    <dbReference type="NCBI Taxonomy" id="661399"/>
    <lineage>
        <taxon>Bacteria</taxon>
        <taxon>Bacillati</taxon>
        <taxon>Actinomycetota</taxon>
        <taxon>Actinomycetes</taxon>
        <taxon>Kitasatosporales</taxon>
        <taxon>Streptomycetaceae</taxon>
        <taxon>Streptomyces</taxon>
    </lineage>
</organism>
<dbReference type="EMBL" id="LMWY01000041">
    <property type="protein sequence ID" value="KUN97557.1"/>
    <property type="molecule type" value="Genomic_DNA"/>
</dbReference>
<comment type="caution">
    <text evidence="1">The sequence shown here is derived from an EMBL/GenBank/DDBJ whole genome shotgun (WGS) entry which is preliminary data.</text>
</comment>
<protein>
    <submittedName>
        <fullName evidence="1">Uncharacterized protein</fullName>
    </submittedName>
</protein>
<evidence type="ECO:0000313" key="2">
    <source>
        <dbReference type="Proteomes" id="UP000053429"/>
    </source>
</evidence>
<dbReference type="AlphaFoldDB" id="A0A101TSA6"/>
<gene>
    <name evidence="1" type="ORF">AQJ67_29500</name>
</gene>
<keyword evidence="2" id="KW-1185">Reference proteome</keyword>